<evidence type="ECO:0000313" key="2">
    <source>
        <dbReference type="Proteomes" id="UP000784294"/>
    </source>
</evidence>
<gene>
    <name evidence="1" type="ORF">PXEA_LOCUS4784</name>
</gene>
<protein>
    <submittedName>
        <fullName evidence="1">Uncharacterized protein</fullName>
    </submittedName>
</protein>
<dbReference type="AlphaFoldDB" id="A0A448WGR2"/>
<name>A0A448WGR2_9PLAT</name>
<sequence>MMPCYVHYVCNMVDESLALFDWKQREEECSSKVNRELVKRNQPSSSGRFVLAILSPNTFIRNGNELSNCIGLSLIVNK</sequence>
<organism evidence="1 2">
    <name type="scientific">Protopolystoma xenopodis</name>
    <dbReference type="NCBI Taxonomy" id="117903"/>
    <lineage>
        <taxon>Eukaryota</taxon>
        <taxon>Metazoa</taxon>
        <taxon>Spiralia</taxon>
        <taxon>Lophotrochozoa</taxon>
        <taxon>Platyhelminthes</taxon>
        <taxon>Monogenea</taxon>
        <taxon>Polyopisthocotylea</taxon>
        <taxon>Polystomatidea</taxon>
        <taxon>Polystomatidae</taxon>
        <taxon>Protopolystoma</taxon>
    </lineage>
</organism>
<proteinExistence type="predicted"/>
<keyword evidence="2" id="KW-1185">Reference proteome</keyword>
<evidence type="ECO:0000313" key="1">
    <source>
        <dbReference type="EMBL" id="VEL11344.1"/>
    </source>
</evidence>
<comment type="caution">
    <text evidence="1">The sequence shown here is derived from an EMBL/GenBank/DDBJ whole genome shotgun (WGS) entry which is preliminary data.</text>
</comment>
<reference evidence="1" key="1">
    <citation type="submission" date="2018-11" db="EMBL/GenBank/DDBJ databases">
        <authorList>
            <consortium name="Pathogen Informatics"/>
        </authorList>
    </citation>
    <scope>NUCLEOTIDE SEQUENCE</scope>
</reference>
<accession>A0A448WGR2</accession>
<dbReference type="EMBL" id="CAAALY010011554">
    <property type="protein sequence ID" value="VEL11344.1"/>
    <property type="molecule type" value="Genomic_DNA"/>
</dbReference>
<dbReference type="Proteomes" id="UP000784294">
    <property type="component" value="Unassembled WGS sequence"/>
</dbReference>